<evidence type="ECO:0000256" key="3">
    <source>
        <dbReference type="ARBA" id="ARBA00022989"/>
    </source>
</evidence>
<comment type="subcellular location">
    <subcellularLocation>
        <location evidence="1">Membrane</location>
        <topology evidence="1">Multi-pass membrane protein</topology>
    </subcellularLocation>
</comment>
<sequence>MNTKDIFLALLVVLIWGVNFSFIKVGLQELPPILFSALRFAVVALPAVLFIPFPKTSKWNVIGVGMFLGVFKFGLLFIAMKSDASAGLSSLILQAQVFFTIVLSVLFLKEHIAKVQIAGIGIAVIGFSFYMFNAGGNITVLGLMLILSAAFFWAIANVMMKRMQGVNLFHFIIWVSLIPPLPLLALSLLMETSNPVEVLLSTSMKTWGALAYVSYISTLLAFALWGALLKNYSAASVTPFALLIPVVGMLTSNIMLNESLETSEIVGALMIMSGLVICVLGKRLLALLVAPSLQKNLG</sequence>
<dbReference type="SUPFAM" id="SSF103481">
    <property type="entry name" value="Multidrug resistance efflux transporter EmrE"/>
    <property type="match status" value="2"/>
</dbReference>
<protein>
    <submittedName>
        <fullName evidence="7">EamA family transporter</fullName>
    </submittedName>
</protein>
<evidence type="ECO:0000256" key="2">
    <source>
        <dbReference type="ARBA" id="ARBA00022692"/>
    </source>
</evidence>
<keyword evidence="8" id="KW-1185">Reference proteome</keyword>
<dbReference type="RefSeq" id="WP_208843884.1">
    <property type="nucleotide sequence ID" value="NZ_CP072133.1"/>
</dbReference>
<feature type="transmembrane region" description="Helical" evidence="5">
    <location>
        <begin position="115"/>
        <end position="132"/>
    </location>
</feature>
<feature type="transmembrane region" description="Helical" evidence="5">
    <location>
        <begin position="209"/>
        <end position="228"/>
    </location>
</feature>
<feature type="transmembrane region" description="Helical" evidence="5">
    <location>
        <begin position="268"/>
        <end position="290"/>
    </location>
</feature>
<feature type="domain" description="EamA" evidence="6">
    <location>
        <begin position="141"/>
        <end position="278"/>
    </location>
</feature>
<feature type="transmembrane region" description="Helical" evidence="5">
    <location>
        <begin position="86"/>
        <end position="108"/>
    </location>
</feature>
<keyword evidence="4 5" id="KW-0472">Membrane</keyword>
<dbReference type="EMBL" id="CP072133">
    <property type="protein sequence ID" value="QTH72262.1"/>
    <property type="molecule type" value="Genomic_DNA"/>
</dbReference>
<keyword evidence="2 5" id="KW-0812">Transmembrane</keyword>
<organism evidence="7 8">
    <name type="scientific">Pseudoalteromonas xiamenensis</name>
    <dbReference type="NCBI Taxonomy" id="882626"/>
    <lineage>
        <taxon>Bacteria</taxon>
        <taxon>Pseudomonadati</taxon>
        <taxon>Pseudomonadota</taxon>
        <taxon>Gammaproteobacteria</taxon>
        <taxon>Alteromonadales</taxon>
        <taxon>Pseudoalteromonadaceae</taxon>
        <taxon>Pseudoalteromonas</taxon>
    </lineage>
</organism>
<feature type="transmembrane region" description="Helical" evidence="5">
    <location>
        <begin position="7"/>
        <end position="27"/>
    </location>
</feature>
<dbReference type="Proteomes" id="UP000664904">
    <property type="component" value="Chromosome"/>
</dbReference>
<proteinExistence type="predicted"/>
<dbReference type="InterPro" id="IPR037185">
    <property type="entry name" value="EmrE-like"/>
</dbReference>
<dbReference type="Pfam" id="PF00892">
    <property type="entry name" value="EamA"/>
    <property type="match status" value="2"/>
</dbReference>
<feature type="transmembrane region" description="Helical" evidence="5">
    <location>
        <begin position="168"/>
        <end position="189"/>
    </location>
</feature>
<evidence type="ECO:0000256" key="1">
    <source>
        <dbReference type="ARBA" id="ARBA00004141"/>
    </source>
</evidence>
<name>A0A975DJF8_9GAMM</name>
<reference evidence="7" key="1">
    <citation type="submission" date="2021-03" db="EMBL/GenBank/DDBJ databases">
        <title>Complete Genome of Pseudoalteromonas xiamenensis STKMTI.2, a new potential marine bacterium producing anti-Vibrio compounds.</title>
        <authorList>
            <person name="Handayani D.P."/>
            <person name="Isnansetyo A."/>
            <person name="Istiqomah I."/>
            <person name="Jumina J."/>
        </authorList>
    </citation>
    <scope>NUCLEOTIDE SEQUENCE</scope>
    <source>
        <strain evidence="7">STKMTI.2</strain>
    </source>
</reference>
<accession>A0A975DJF8</accession>
<feature type="transmembrane region" description="Helical" evidence="5">
    <location>
        <begin position="240"/>
        <end position="256"/>
    </location>
</feature>
<evidence type="ECO:0000313" key="7">
    <source>
        <dbReference type="EMBL" id="QTH72262.1"/>
    </source>
</evidence>
<dbReference type="PANTHER" id="PTHR32322">
    <property type="entry name" value="INNER MEMBRANE TRANSPORTER"/>
    <property type="match status" value="1"/>
</dbReference>
<dbReference type="GO" id="GO:0016020">
    <property type="term" value="C:membrane"/>
    <property type="evidence" value="ECO:0007669"/>
    <property type="project" value="UniProtKB-SubCell"/>
</dbReference>
<dbReference type="PANTHER" id="PTHR32322:SF9">
    <property type="entry name" value="AMINO-ACID METABOLITE EFFLUX PUMP-RELATED"/>
    <property type="match status" value="1"/>
</dbReference>
<feature type="transmembrane region" description="Helical" evidence="5">
    <location>
        <begin position="138"/>
        <end position="156"/>
    </location>
</feature>
<evidence type="ECO:0000256" key="5">
    <source>
        <dbReference type="SAM" id="Phobius"/>
    </source>
</evidence>
<dbReference type="AlphaFoldDB" id="A0A975DJF8"/>
<feature type="transmembrane region" description="Helical" evidence="5">
    <location>
        <begin position="60"/>
        <end position="80"/>
    </location>
</feature>
<feature type="transmembrane region" description="Helical" evidence="5">
    <location>
        <begin position="33"/>
        <end position="53"/>
    </location>
</feature>
<keyword evidence="3 5" id="KW-1133">Transmembrane helix</keyword>
<evidence type="ECO:0000313" key="8">
    <source>
        <dbReference type="Proteomes" id="UP000664904"/>
    </source>
</evidence>
<dbReference type="InterPro" id="IPR050638">
    <property type="entry name" value="AA-Vitamin_Transporters"/>
</dbReference>
<dbReference type="InterPro" id="IPR000620">
    <property type="entry name" value="EamA_dom"/>
</dbReference>
<feature type="domain" description="EamA" evidence="6">
    <location>
        <begin position="6"/>
        <end position="129"/>
    </location>
</feature>
<gene>
    <name evidence="7" type="ORF">J5O05_05135</name>
</gene>
<evidence type="ECO:0000259" key="6">
    <source>
        <dbReference type="Pfam" id="PF00892"/>
    </source>
</evidence>
<evidence type="ECO:0000256" key="4">
    <source>
        <dbReference type="ARBA" id="ARBA00023136"/>
    </source>
</evidence>
<dbReference type="KEGG" id="pxi:J5O05_05135"/>